<accession>A0A5N5K9A9</accession>
<feature type="transmembrane region" description="Helical" evidence="2">
    <location>
        <begin position="41"/>
        <end position="60"/>
    </location>
</feature>
<feature type="domain" description="Fungal lipase-type" evidence="3">
    <location>
        <begin position="602"/>
        <end position="673"/>
    </location>
</feature>
<evidence type="ECO:0000259" key="4">
    <source>
        <dbReference type="Pfam" id="PF24057"/>
    </source>
</evidence>
<dbReference type="EMBL" id="VDCV01000014">
    <property type="protein sequence ID" value="KAB5527606.1"/>
    <property type="molecule type" value="Genomic_DNA"/>
</dbReference>
<evidence type="ECO:0000259" key="3">
    <source>
        <dbReference type="Pfam" id="PF01764"/>
    </source>
</evidence>
<comment type="caution">
    <text evidence="5">The sequence shown here is derived from an EMBL/GenBank/DDBJ whole genome shotgun (WGS) entry which is preliminary data.</text>
</comment>
<dbReference type="Pfam" id="PF01764">
    <property type="entry name" value="Lipase_3"/>
    <property type="match status" value="1"/>
</dbReference>
<dbReference type="Gene3D" id="3.40.50.1820">
    <property type="entry name" value="alpha/beta hydrolase"/>
    <property type="match status" value="1"/>
</dbReference>
<dbReference type="InterPro" id="IPR055782">
    <property type="entry name" value="DUF7358"/>
</dbReference>
<organism evidence="5 6">
    <name type="scientific">Salix brachista</name>
    <dbReference type="NCBI Taxonomy" id="2182728"/>
    <lineage>
        <taxon>Eukaryota</taxon>
        <taxon>Viridiplantae</taxon>
        <taxon>Streptophyta</taxon>
        <taxon>Embryophyta</taxon>
        <taxon>Tracheophyta</taxon>
        <taxon>Spermatophyta</taxon>
        <taxon>Magnoliopsida</taxon>
        <taxon>eudicotyledons</taxon>
        <taxon>Gunneridae</taxon>
        <taxon>Pentapetalae</taxon>
        <taxon>rosids</taxon>
        <taxon>fabids</taxon>
        <taxon>Malpighiales</taxon>
        <taxon>Salicaceae</taxon>
        <taxon>Saliceae</taxon>
        <taxon>Salix</taxon>
    </lineage>
</organism>
<keyword evidence="2" id="KW-0812">Transmembrane</keyword>
<gene>
    <name evidence="5" type="ORF">DKX38_021453</name>
</gene>
<dbReference type="CDD" id="cd00519">
    <property type="entry name" value="Lipase_3"/>
    <property type="match status" value="1"/>
</dbReference>
<keyword evidence="2" id="KW-0472">Membrane</keyword>
<reference evidence="6" key="1">
    <citation type="journal article" date="2019" name="Gigascience">
        <title>De novo genome assembly of the endangered Acer yangbiense, a plant species with extremely small populations endemic to Yunnan Province, China.</title>
        <authorList>
            <person name="Yang J."/>
            <person name="Wariss H.M."/>
            <person name="Tao L."/>
            <person name="Zhang R."/>
            <person name="Yun Q."/>
            <person name="Hollingsworth P."/>
            <person name="Dao Z."/>
            <person name="Luo G."/>
            <person name="Guo H."/>
            <person name="Ma Y."/>
            <person name="Sun W."/>
        </authorList>
    </citation>
    <scope>NUCLEOTIDE SEQUENCE [LARGE SCALE GENOMIC DNA]</scope>
    <source>
        <strain evidence="6">cv. br00</strain>
    </source>
</reference>
<dbReference type="PANTHER" id="PTHR47030">
    <property type="entry name" value="LIPASE CLASS 3 FAMILY PROTEIN"/>
    <property type="match status" value="1"/>
</dbReference>
<dbReference type="GO" id="GO:0006629">
    <property type="term" value="P:lipid metabolic process"/>
    <property type="evidence" value="ECO:0007669"/>
    <property type="project" value="InterPro"/>
</dbReference>
<feature type="transmembrane region" description="Helical" evidence="2">
    <location>
        <begin position="138"/>
        <end position="158"/>
    </location>
</feature>
<sequence length="897" mass="100676">MLISSTVNSLRISTIILGFSNLSVVIVGGVLLFLVFPGCDLQRITIPVAMVSLAAAFKIFSMFKSGIAQKATAFSILDSPLDSSAVDSINRLRRRLDSIRMGGNMLLWVQNFQVRLGEQYKNWNGTLRYRTWLWWSRFALVMTLLQVSTAIYLVFNVAKFISHDGTSSECQPGTTSNDNKWKTKLLISFVIAVFTIPLIHIFVGPAVLRWRSFYQTQDDVWKAHYQEVFDHGIREALCCLGRVKYMRVSKEDEVYSVARLLGDLVAYRASGTGHLELLAGLALLQRHSESPKSHDGLVEAPRETIQEAFAFHKFAEAAYTGPLLDFGRHTVFFPCAWLYRQGILTPWTRNSGTRQVIHTYRHANSHVPLWKSHCMPSYVQGQEIIPLSDWSYMNVFSSLRRPSLSGDNWWRGHAAAFLKYTNLPPEALRCGRVCQEKCEAAYFVVVLHHLRSVVISVRGTETPEDLITDGLGRECLLSREDLDGLIKHVLSLSLSLSITHSITHSTLTHTNQCLYCAKLEVVLLWLLGPTPQIVSGLKLSFPLLYSSSHICPDVKRSVESSFPHYGHSGIVEAARDLYVQLEGNLANKDTESKSSSGVLSSLLGAGCECDGYSLRIVGHSLGGAIAALLGLRLYHQFPSLHVYAYGPLPCVDLVIAEACSEFVTSVVHNNEFSARLSVGSVLRLRAAAIVALAHDSKTDTALIFRLARQFLFVSKNQRERIEEADPSELHSAAETVDELDHIVYVGSNNEDQSYSLWKESDETNSGCDTIDDNFENPFYDNTSVINSLDDPISQFLKTVPRSENGSAGDRAEMFLPGLVIHMVRQQRHTSMPLWKGWRFQESVRNYKAYLANRDVFKDIVVSPNMFLDHLPWRCHNAMRKVLESQNDKGMLDVSQIM</sequence>
<dbReference type="InterPro" id="IPR002921">
    <property type="entry name" value="Fungal_lipase-type"/>
</dbReference>
<evidence type="ECO:0000313" key="6">
    <source>
        <dbReference type="Proteomes" id="UP000326939"/>
    </source>
</evidence>
<dbReference type="GO" id="GO:0016787">
    <property type="term" value="F:hydrolase activity"/>
    <property type="evidence" value="ECO:0007669"/>
    <property type="project" value="UniProtKB-KW"/>
</dbReference>
<keyword evidence="1" id="KW-0378">Hydrolase</keyword>
<dbReference type="PANTHER" id="PTHR47030:SF2">
    <property type="entry name" value="LIPASE CLASS 3 FAMILY PROTEIN"/>
    <property type="match status" value="1"/>
</dbReference>
<dbReference type="AlphaFoldDB" id="A0A5N5K9A9"/>
<dbReference type="InterPro" id="IPR029058">
    <property type="entry name" value="AB_hydrolase_fold"/>
</dbReference>
<proteinExistence type="predicted"/>
<feature type="domain" description="DUF7358" evidence="4">
    <location>
        <begin position="8"/>
        <end position="267"/>
    </location>
</feature>
<dbReference type="SUPFAM" id="SSF53474">
    <property type="entry name" value="alpha/beta-Hydrolases"/>
    <property type="match status" value="1"/>
</dbReference>
<name>A0A5N5K9A9_9ROSI</name>
<dbReference type="Proteomes" id="UP000326939">
    <property type="component" value="Chromosome 14"/>
</dbReference>
<protein>
    <submittedName>
        <fullName evidence="5">Uncharacterized protein</fullName>
    </submittedName>
</protein>
<evidence type="ECO:0000313" key="5">
    <source>
        <dbReference type="EMBL" id="KAB5527606.1"/>
    </source>
</evidence>
<keyword evidence="6" id="KW-1185">Reference proteome</keyword>
<evidence type="ECO:0000256" key="2">
    <source>
        <dbReference type="SAM" id="Phobius"/>
    </source>
</evidence>
<evidence type="ECO:0000256" key="1">
    <source>
        <dbReference type="ARBA" id="ARBA00022801"/>
    </source>
</evidence>
<keyword evidence="2" id="KW-1133">Transmembrane helix</keyword>
<feature type="transmembrane region" description="Helical" evidence="2">
    <location>
        <begin position="12"/>
        <end position="35"/>
    </location>
</feature>
<feature type="transmembrane region" description="Helical" evidence="2">
    <location>
        <begin position="185"/>
        <end position="208"/>
    </location>
</feature>
<dbReference type="Pfam" id="PF24057">
    <property type="entry name" value="DUF7358"/>
    <property type="match status" value="1"/>
</dbReference>